<accession>A0A3B0CM05</accession>
<reference evidence="5 6" key="1">
    <citation type="journal article" date="2007" name="Int. J. Syst. Evol. Microbiol.">
        <title>Paenibacillus ginsengarvi sp. nov., isolated from soil from ginseng cultivation.</title>
        <authorList>
            <person name="Yoon M.H."/>
            <person name="Ten L.N."/>
            <person name="Im W.T."/>
        </authorList>
    </citation>
    <scope>NUCLEOTIDE SEQUENCE [LARGE SCALE GENOMIC DNA]</scope>
    <source>
        <strain evidence="5 6">KCTC 13059</strain>
    </source>
</reference>
<dbReference type="Pfam" id="PF12833">
    <property type="entry name" value="HTH_18"/>
    <property type="match status" value="1"/>
</dbReference>
<dbReference type="Gene3D" id="1.10.10.60">
    <property type="entry name" value="Homeodomain-like"/>
    <property type="match status" value="1"/>
</dbReference>
<evidence type="ECO:0000313" key="6">
    <source>
        <dbReference type="Proteomes" id="UP000282311"/>
    </source>
</evidence>
<organism evidence="5 6">
    <name type="scientific">Paenibacillus ginsengarvi</name>
    <dbReference type="NCBI Taxonomy" id="400777"/>
    <lineage>
        <taxon>Bacteria</taxon>
        <taxon>Bacillati</taxon>
        <taxon>Bacillota</taxon>
        <taxon>Bacilli</taxon>
        <taxon>Bacillales</taxon>
        <taxon>Paenibacillaceae</taxon>
        <taxon>Paenibacillus</taxon>
    </lineage>
</organism>
<dbReference type="InterPro" id="IPR020449">
    <property type="entry name" value="Tscrpt_reg_AraC-type_HTH"/>
</dbReference>
<dbReference type="GO" id="GO:0043565">
    <property type="term" value="F:sequence-specific DNA binding"/>
    <property type="evidence" value="ECO:0007669"/>
    <property type="project" value="InterPro"/>
</dbReference>
<evidence type="ECO:0000259" key="4">
    <source>
        <dbReference type="PROSITE" id="PS01124"/>
    </source>
</evidence>
<evidence type="ECO:0000256" key="1">
    <source>
        <dbReference type="ARBA" id="ARBA00023015"/>
    </source>
</evidence>
<dbReference type="PROSITE" id="PS00041">
    <property type="entry name" value="HTH_ARAC_FAMILY_1"/>
    <property type="match status" value="1"/>
</dbReference>
<dbReference type="PANTHER" id="PTHR43280:SF2">
    <property type="entry name" value="HTH-TYPE TRANSCRIPTIONAL REGULATOR EXSA"/>
    <property type="match status" value="1"/>
</dbReference>
<name>A0A3B0CM05_9BACL</name>
<dbReference type="InterPro" id="IPR018060">
    <property type="entry name" value="HTH_AraC"/>
</dbReference>
<evidence type="ECO:0000256" key="2">
    <source>
        <dbReference type="ARBA" id="ARBA00023125"/>
    </source>
</evidence>
<dbReference type="GO" id="GO:0003700">
    <property type="term" value="F:DNA-binding transcription factor activity"/>
    <property type="evidence" value="ECO:0007669"/>
    <property type="project" value="InterPro"/>
</dbReference>
<dbReference type="SUPFAM" id="SSF46689">
    <property type="entry name" value="Homeodomain-like"/>
    <property type="match status" value="1"/>
</dbReference>
<keyword evidence="2" id="KW-0238">DNA-binding</keyword>
<feature type="domain" description="HTH araC/xylS-type" evidence="4">
    <location>
        <begin position="23"/>
        <end position="80"/>
    </location>
</feature>
<dbReference type="InterPro" id="IPR018062">
    <property type="entry name" value="HTH_AraC-typ_CS"/>
</dbReference>
<dbReference type="SMART" id="SM00342">
    <property type="entry name" value="HTH_ARAC"/>
    <property type="match status" value="1"/>
</dbReference>
<dbReference type="Proteomes" id="UP000282311">
    <property type="component" value="Unassembled WGS sequence"/>
</dbReference>
<proteinExistence type="predicted"/>
<comment type="caution">
    <text evidence="5">The sequence shown here is derived from an EMBL/GenBank/DDBJ whole genome shotgun (WGS) entry which is preliminary data.</text>
</comment>
<keyword evidence="3" id="KW-0804">Transcription</keyword>
<dbReference type="InterPro" id="IPR009057">
    <property type="entry name" value="Homeodomain-like_sf"/>
</dbReference>
<keyword evidence="1" id="KW-0805">Transcription regulation</keyword>
<gene>
    <name evidence="5" type="ORF">D7M11_05415</name>
</gene>
<dbReference type="EMBL" id="RBAH01000003">
    <property type="protein sequence ID" value="RKN85778.1"/>
    <property type="molecule type" value="Genomic_DNA"/>
</dbReference>
<keyword evidence="6" id="KW-1185">Reference proteome</keyword>
<sequence length="95" mass="11131">MEPFVRSKWTIIFGSNSLRYSRTPIEYLNEFRIEEAKRLLADSRTKIADIGTRSGFNSNSYFAKVFKMYTGITASEYRELLFTRNMEKKPQLADS</sequence>
<dbReference type="PROSITE" id="PS01124">
    <property type="entry name" value="HTH_ARAC_FAMILY_2"/>
    <property type="match status" value="1"/>
</dbReference>
<evidence type="ECO:0000256" key="3">
    <source>
        <dbReference type="ARBA" id="ARBA00023163"/>
    </source>
</evidence>
<dbReference type="PANTHER" id="PTHR43280">
    <property type="entry name" value="ARAC-FAMILY TRANSCRIPTIONAL REGULATOR"/>
    <property type="match status" value="1"/>
</dbReference>
<evidence type="ECO:0000313" key="5">
    <source>
        <dbReference type="EMBL" id="RKN85778.1"/>
    </source>
</evidence>
<dbReference type="PRINTS" id="PR00032">
    <property type="entry name" value="HTHARAC"/>
</dbReference>
<dbReference type="AlphaFoldDB" id="A0A3B0CM05"/>
<protein>
    <submittedName>
        <fullName evidence="5">AraC family transcriptional regulator</fullName>
    </submittedName>
</protein>